<evidence type="ECO:0000313" key="3">
    <source>
        <dbReference type="EMBL" id="MDQ0350487.1"/>
    </source>
</evidence>
<gene>
    <name evidence="3" type="ORF">J2R98_000290</name>
</gene>
<sequence>MFTKRQGIVVWFKHIKQLRKLRRYGHVIYASKRQKYALIYVNQEDVSNIVEQLERLHFVTNVDLSYKPYVDTAYQGAVEKTNDIDAEMEGYYQSEAF</sequence>
<dbReference type="Proteomes" id="UP001236723">
    <property type="component" value="Unassembled WGS sequence"/>
</dbReference>
<dbReference type="Pfam" id="PF09902">
    <property type="entry name" value="DUF2129"/>
    <property type="match status" value="1"/>
</dbReference>
<accession>A0ABU0DPY8</accession>
<dbReference type="PIRSF" id="PIRSF031653">
    <property type="entry name" value="UCP031653"/>
    <property type="match status" value="1"/>
</dbReference>
<protein>
    <recommendedName>
        <fullName evidence="2">UPF0298 protein J2R98_000290</fullName>
    </recommendedName>
</protein>
<organism evidence="3 4">
    <name type="scientific">Alkalibacillus filiformis</name>
    <dbReference type="NCBI Taxonomy" id="200990"/>
    <lineage>
        <taxon>Bacteria</taxon>
        <taxon>Bacillati</taxon>
        <taxon>Bacillota</taxon>
        <taxon>Bacilli</taxon>
        <taxon>Bacillales</taxon>
        <taxon>Bacillaceae</taxon>
        <taxon>Alkalibacillus</taxon>
    </lineage>
</organism>
<name>A0ABU0DPY8_9BACI</name>
<dbReference type="RefSeq" id="WP_307065387.1">
    <property type="nucleotide sequence ID" value="NZ_JAUSUP010000001.1"/>
</dbReference>
<keyword evidence="4" id="KW-1185">Reference proteome</keyword>
<keyword evidence="1 2" id="KW-0963">Cytoplasm</keyword>
<comment type="subcellular location">
    <subcellularLocation>
        <location evidence="2">Cytoplasm</location>
    </subcellularLocation>
</comment>
<proteinExistence type="inferred from homology"/>
<dbReference type="HAMAP" id="MF_01126">
    <property type="entry name" value="UPF0298"/>
    <property type="match status" value="1"/>
</dbReference>
<evidence type="ECO:0000313" key="4">
    <source>
        <dbReference type="Proteomes" id="UP001236723"/>
    </source>
</evidence>
<dbReference type="InterPro" id="IPR016979">
    <property type="entry name" value="DUF2129"/>
</dbReference>
<comment type="caution">
    <text evidence="3">The sequence shown here is derived from an EMBL/GenBank/DDBJ whole genome shotgun (WGS) entry which is preliminary data.</text>
</comment>
<comment type="similarity">
    <text evidence="2">Belongs to the UPF0298 family.</text>
</comment>
<evidence type="ECO:0000256" key="1">
    <source>
        <dbReference type="ARBA" id="ARBA00022490"/>
    </source>
</evidence>
<dbReference type="EMBL" id="JAUSUP010000001">
    <property type="protein sequence ID" value="MDQ0350487.1"/>
    <property type="molecule type" value="Genomic_DNA"/>
</dbReference>
<reference evidence="3 4" key="1">
    <citation type="submission" date="2023-07" db="EMBL/GenBank/DDBJ databases">
        <title>Genomic Encyclopedia of Type Strains, Phase IV (KMG-IV): sequencing the most valuable type-strain genomes for metagenomic binning, comparative biology and taxonomic classification.</title>
        <authorList>
            <person name="Goeker M."/>
        </authorList>
    </citation>
    <scope>NUCLEOTIDE SEQUENCE [LARGE SCALE GENOMIC DNA]</scope>
    <source>
        <strain evidence="3 4">DSM 15448</strain>
    </source>
</reference>
<evidence type="ECO:0000256" key="2">
    <source>
        <dbReference type="HAMAP-Rule" id="MF_01126"/>
    </source>
</evidence>